<name>A0A2G5UQX1_9PELO</name>
<evidence type="ECO:0000259" key="1">
    <source>
        <dbReference type="PROSITE" id="PS50181"/>
    </source>
</evidence>
<dbReference type="Pfam" id="PF00646">
    <property type="entry name" value="F-box"/>
    <property type="match status" value="1"/>
</dbReference>
<comment type="caution">
    <text evidence="2">The sequence shown here is derived from an EMBL/GenBank/DDBJ whole genome shotgun (WGS) entry which is preliminary data.</text>
</comment>
<gene>
    <name evidence="2" type="primary">Cnig_chr_III.g9167</name>
    <name evidence="2" type="ORF">B9Z55_009167</name>
</gene>
<dbReference type="Proteomes" id="UP000230233">
    <property type="component" value="Chromosome III"/>
</dbReference>
<protein>
    <recommendedName>
        <fullName evidence="1">F-box domain-containing protein</fullName>
    </recommendedName>
</protein>
<feature type="domain" description="F-box" evidence="1">
    <location>
        <begin position="1"/>
        <end position="48"/>
    </location>
</feature>
<reference evidence="3" key="1">
    <citation type="submission" date="2017-10" db="EMBL/GenBank/DDBJ databases">
        <title>Rapid genome shrinkage in a self-fertile nematode reveals novel sperm competition proteins.</title>
        <authorList>
            <person name="Yin D."/>
            <person name="Schwarz E.M."/>
            <person name="Thomas C.G."/>
            <person name="Felde R.L."/>
            <person name="Korf I.F."/>
            <person name="Cutter A.D."/>
            <person name="Schartner C.M."/>
            <person name="Ralston E.J."/>
            <person name="Meyer B.J."/>
            <person name="Haag E.S."/>
        </authorList>
    </citation>
    <scope>NUCLEOTIDE SEQUENCE [LARGE SCALE GENOMIC DNA]</scope>
    <source>
        <strain evidence="3">JU1422</strain>
    </source>
</reference>
<dbReference type="EMBL" id="PDUG01000003">
    <property type="protein sequence ID" value="PIC41918.1"/>
    <property type="molecule type" value="Genomic_DNA"/>
</dbReference>
<dbReference type="PANTHER" id="PTHR21503:SF8">
    <property type="entry name" value="F-BOX ASSOCIATED DOMAIN-CONTAINING PROTEIN-RELATED"/>
    <property type="match status" value="1"/>
</dbReference>
<keyword evidence="3" id="KW-1185">Reference proteome</keyword>
<organism evidence="2 3">
    <name type="scientific">Caenorhabditis nigoni</name>
    <dbReference type="NCBI Taxonomy" id="1611254"/>
    <lineage>
        <taxon>Eukaryota</taxon>
        <taxon>Metazoa</taxon>
        <taxon>Ecdysozoa</taxon>
        <taxon>Nematoda</taxon>
        <taxon>Chromadorea</taxon>
        <taxon>Rhabditida</taxon>
        <taxon>Rhabditina</taxon>
        <taxon>Rhabditomorpha</taxon>
        <taxon>Rhabditoidea</taxon>
        <taxon>Rhabditidae</taxon>
        <taxon>Peloderinae</taxon>
        <taxon>Caenorhabditis</taxon>
    </lineage>
</organism>
<evidence type="ECO:0000313" key="3">
    <source>
        <dbReference type="Proteomes" id="UP000230233"/>
    </source>
</evidence>
<evidence type="ECO:0000313" key="2">
    <source>
        <dbReference type="EMBL" id="PIC41918.1"/>
    </source>
</evidence>
<dbReference type="AlphaFoldDB" id="A0A2G5UQX1"/>
<accession>A0A2G5UQX1</accession>
<proteinExistence type="predicted"/>
<dbReference type="InterPro" id="IPR001810">
    <property type="entry name" value="F-box_dom"/>
</dbReference>
<dbReference type="PANTHER" id="PTHR21503">
    <property type="entry name" value="F-BOX-CONTAINING HYPOTHETICAL PROTEIN C.ELEGANS"/>
    <property type="match status" value="1"/>
</dbReference>
<sequence length="361" mass="42321">MKLSNFPYLVQKEIFDNMKTTNLFWLSFASKNIKKLIKSSQAKRFRSISRITYSNFVNKWYVGIPFKSINMRTMEDCMEMDTIMTMSEDFDGTKHIFRLNVSGKKIGFRVSNEYPIPEACFPPILKARAFKAIHNYISDFFGNTVVYQWIAKSYRFFIPQLPNLSLFVSMFVHPLENTEVLETFFASYPEMKHIHIQWDELQLISPESKFYQAESIRITQYRSPTVHAFLRNFKGRQATLCDCECGFVELIKFMNRWRSGEGSRELEYLKIMTRSFSTNLNGVLNANWVKHIDAAKKPPTHSLTDLSTPEPDLKPNTDPIISHTYIVRESDNRVASISVKGWNFIFGVWKETEEEFLRMVE</sequence>
<dbReference type="PROSITE" id="PS50181">
    <property type="entry name" value="FBOX"/>
    <property type="match status" value="1"/>
</dbReference>